<evidence type="ECO:0000313" key="2">
    <source>
        <dbReference type="EMBL" id="CAB1424762.1"/>
    </source>
</evidence>
<evidence type="ECO:0000313" key="3">
    <source>
        <dbReference type="Proteomes" id="UP001153269"/>
    </source>
</evidence>
<feature type="region of interest" description="Disordered" evidence="1">
    <location>
        <begin position="248"/>
        <end position="295"/>
    </location>
</feature>
<name>A0A9N7U5S3_PLEPL</name>
<accession>A0A9N7U5S3</accession>
<dbReference type="AlphaFoldDB" id="A0A9N7U5S3"/>
<gene>
    <name evidence="2" type="ORF">PLEPLA_LOCUS12690</name>
</gene>
<feature type="region of interest" description="Disordered" evidence="1">
    <location>
        <begin position="88"/>
        <end position="107"/>
    </location>
</feature>
<keyword evidence="3" id="KW-1185">Reference proteome</keyword>
<feature type="region of interest" description="Disordered" evidence="1">
    <location>
        <begin position="1"/>
        <end position="23"/>
    </location>
</feature>
<comment type="caution">
    <text evidence="2">The sequence shown here is derived from an EMBL/GenBank/DDBJ whole genome shotgun (WGS) entry which is preliminary data.</text>
</comment>
<dbReference type="EMBL" id="CADEAL010000753">
    <property type="protein sequence ID" value="CAB1424762.1"/>
    <property type="molecule type" value="Genomic_DNA"/>
</dbReference>
<evidence type="ECO:0000256" key="1">
    <source>
        <dbReference type="SAM" id="MobiDB-lite"/>
    </source>
</evidence>
<feature type="region of interest" description="Disordered" evidence="1">
    <location>
        <begin position="169"/>
        <end position="232"/>
    </location>
</feature>
<protein>
    <submittedName>
        <fullName evidence="2">Uncharacterized protein</fullName>
    </submittedName>
</protein>
<feature type="compositionally biased region" description="Basic and acidic residues" evidence="1">
    <location>
        <begin position="12"/>
        <end position="23"/>
    </location>
</feature>
<sequence>MRGQTRLIWDSVGEKEGSAGKKEGETEALGMNVCVGEKRYTAGLPEKRNEEGALRQSGAIERSELLSSGFGTALLLFLPSRSLLSEPLEQKRKKREMRAPAGATREHDNPIHWPSVFMNPVSTRPRVINLFLLHALHLSHINTDNSRTRGPVPLLVPQSAQSCLSVRLGHAGPQNTKQPPGIHPPRRNNSIHREERRKEEGGRRKRPGKGVEAGGGEARDTLSKPGQEVLGAPKVNRAALSAWAYHQEARGGERRKGKEMGIGERPRRGEGAARFKRHSREQAGRERGSAAAPGEEEEVVEVFFVHCVKCDHVLELCAQTAGKFPLPLASSWEHSEETRGLQTIHSPG</sequence>
<dbReference type="Proteomes" id="UP001153269">
    <property type="component" value="Unassembled WGS sequence"/>
</dbReference>
<feature type="compositionally biased region" description="Basic and acidic residues" evidence="1">
    <location>
        <begin position="191"/>
        <end position="202"/>
    </location>
</feature>
<organism evidence="2 3">
    <name type="scientific">Pleuronectes platessa</name>
    <name type="common">European plaice</name>
    <dbReference type="NCBI Taxonomy" id="8262"/>
    <lineage>
        <taxon>Eukaryota</taxon>
        <taxon>Metazoa</taxon>
        <taxon>Chordata</taxon>
        <taxon>Craniata</taxon>
        <taxon>Vertebrata</taxon>
        <taxon>Euteleostomi</taxon>
        <taxon>Actinopterygii</taxon>
        <taxon>Neopterygii</taxon>
        <taxon>Teleostei</taxon>
        <taxon>Neoteleostei</taxon>
        <taxon>Acanthomorphata</taxon>
        <taxon>Carangaria</taxon>
        <taxon>Pleuronectiformes</taxon>
        <taxon>Pleuronectoidei</taxon>
        <taxon>Pleuronectidae</taxon>
        <taxon>Pleuronectes</taxon>
    </lineage>
</organism>
<feature type="compositionally biased region" description="Basic and acidic residues" evidence="1">
    <location>
        <begin position="248"/>
        <end position="273"/>
    </location>
</feature>
<reference evidence="2" key="1">
    <citation type="submission" date="2020-03" db="EMBL/GenBank/DDBJ databases">
        <authorList>
            <person name="Weist P."/>
        </authorList>
    </citation>
    <scope>NUCLEOTIDE SEQUENCE</scope>
</reference>
<proteinExistence type="predicted"/>